<evidence type="ECO:0000313" key="3">
    <source>
        <dbReference type="EMBL" id="MBP4136603.1"/>
    </source>
</evidence>
<comment type="caution">
    <text evidence="3">The sequence shown here is derived from an EMBL/GenBank/DDBJ whole genome shotgun (WGS) entry which is preliminary data.</text>
</comment>
<dbReference type="PANTHER" id="PTHR30160">
    <property type="entry name" value="TETRAACYLDISACCHARIDE 4'-KINASE-RELATED"/>
    <property type="match status" value="1"/>
</dbReference>
<proteinExistence type="predicted"/>
<organism evidence="3 4">
    <name type="scientific">Flavobacterium geliluteum</name>
    <dbReference type="NCBI Taxonomy" id="2816120"/>
    <lineage>
        <taxon>Bacteria</taxon>
        <taxon>Pseudomonadati</taxon>
        <taxon>Bacteroidota</taxon>
        <taxon>Flavobacteriia</taxon>
        <taxon>Flavobacteriales</taxon>
        <taxon>Flavobacteriaceae</taxon>
        <taxon>Flavobacterium</taxon>
    </lineage>
</organism>
<keyword evidence="1" id="KW-0328">Glycosyltransferase</keyword>
<keyword evidence="4" id="KW-1185">Reference proteome</keyword>
<dbReference type="GO" id="GO:0009244">
    <property type="term" value="P:lipopolysaccharide core region biosynthetic process"/>
    <property type="evidence" value="ECO:0007669"/>
    <property type="project" value="TreeGrafter"/>
</dbReference>
<dbReference type="AlphaFoldDB" id="A0A941B1M6"/>
<dbReference type="GO" id="GO:0005829">
    <property type="term" value="C:cytosol"/>
    <property type="evidence" value="ECO:0007669"/>
    <property type="project" value="TreeGrafter"/>
</dbReference>
<dbReference type="InterPro" id="IPR051199">
    <property type="entry name" value="LPS_LOS_Heptosyltrfase"/>
</dbReference>
<reference evidence="3 4" key="1">
    <citation type="submission" date="2021-03" db="EMBL/GenBank/DDBJ databases">
        <title>Flavobacterium Flabelliformis Sp. Nov. And Flavobacterium Geliluteum Sp. Nov., Two Novel Multidrug Resistant Psychrophilic Species Isolated From Antarctica.</title>
        <authorList>
            <person name="Kralova S."/>
            <person name="Busse H.J."/>
            <person name="Bezdicek M."/>
            <person name="Nykrynova M."/>
            <person name="Kroupova E."/>
            <person name="Krsek D."/>
            <person name="Sedlacek I."/>
        </authorList>
    </citation>
    <scope>NUCLEOTIDE SEQUENCE [LARGE SCALE GENOMIC DNA]</scope>
    <source>
        <strain evidence="3 4">P7388</strain>
    </source>
</reference>
<dbReference type="Pfam" id="PF01075">
    <property type="entry name" value="Glyco_transf_9"/>
    <property type="match status" value="1"/>
</dbReference>
<dbReference type="Proteomes" id="UP000675047">
    <property type="component" value="Unassembled WGS sequence"/>
</dbReference>
<evidence type="ECO:0000256" key="1">
    <source>
        <dbReference type="ARBA" id="ARBA00022676"/>
    </source>
</evidence>
<dbReference type="EMBL" id="JAGFBV010000001">
    <property type="protein sequence ID" value="MBP4136603.1"/>
    <property type="molecule type" value="Genomic_DNA"/>
</dbReference>
<name>A0A941B1M6_9FLAO</name>
<dbReference type="CDD" id="cd03789">
    <property type="entry name" value="GT9_LPS_heptosyltransferase"/>
    <property type="match status" value="1"/>
</dbReference>
<keyword evidence="2" id="KW-0808">Transferase</keyword>
<dbReference type="GO" id="GO:0008713">
    <property type="term" value="F:ADP-heptose-lipopolysaccharide heptosyltransferase activity"/>
    <property type="evidence" value="ECO:0007669"/>
    <property type="project" value="TreeGrafter"/>
</dbReference>
<protein>
    <submittedName>
        <fullName evidence="3">Glycosyltransferase family 9 protein</fullName>
    </submittedName>
</protein>
<dbReference type="InterPro" id="IPR002201">
    <property type="entry name" value="Glyco_trans_9"/>
</dbReference>
<gene>
    <name evidence="3" type="ORF">J3495_00740</name>
</gene>
<dbReference type="RefSeq" id="WP_210664649.1">
    <property type="nucleotide sequence ID" value="NZ_JAGFBV010000001.1"/>
</dbReference>
<dbReference type="SUPFAM" id="SSF53756">
    <property type="entry name" value="UDP-Glycosyltransferase/glycogen phosphorylase"/>
    <property type="match status" value="1"/>
</dbReference>
<dbReference type="Gene3D" id="3.40.50.2000">
    <property type="entry name" value="Glycogen Phosphorylase B"/>
    <property type="match status" value="2"/>
</dbReference>
<evidence type="ECO:0000313" key="4">
    <source>
        <dbReference type="Proteomes" id="UP000675047"/>
    </source>
</evidence>
<sequence>MSVLGKINHFRRGVMRNLTKNIGKSKLDGSIFLVDKNDVKRVLICRPNGRLGNLLLITPLVQEVSEMFPNCKIDLFVKGTLAPIIFENYDHVAKTIHLPKKPFKSLGEYFSVWISLKRQKYDVAINVDQNSSSGRLATQFSNAKYKFYGDLINEEESPKNDYDHIAKYPVYNFRNYLSKLALKTSNKIIAPLDLKLSTSELLEGKKLLVSMTDESKKTICIFTYATGTKCFSENWWEDFYAALKKVYNTYNIIEILPVENVSQIAFQAPTFYSKDIREIGSVIANADLFIGADSGIMHLASAVHTPTVGLFSVSNLKKYEPYDNCSIGIDTNTVLLEDYFKIIDSILNNGKLKYYSKAV</sequence>
<accession>A0A941B1M6</accession>
<evidence type="ECO:0000256" key="2">
    <source>
        <dbReference type="ARBA" id="ARBA00022679"/>
    </source>
</evidence>